<keyword evidence="2" id="KW-1185">Reference proteome</keyword>
<gene>
    <name evidence="1" type="ORF">HPB49_014554</name>
</gene>
<name>A0ACB8CRE6_DERSI</name>
<evidence type="ECO:0000313" key="2">
    <source>
        <dbReference type="Proteomes" id="UP000821865"/>
    </source>
</evidence>
<dbReference type="EMBL" id="CM023474">
    <property type="protein sequence ID" value="KAH7949719.1"/>
    <property type="molecule type" value="Genomic_DNA"/>
</dbReference>
<organism evidence="1 2">
    <name type="scientific">Dermacentor silvarum</name>
    <name type="common">Tick</name>
    <dbReference type="NCBI Taxonomy" id="543639"/>
    <lineage>
        <taxon>Eukaryota</taxon>
        <taxon>Metazoa</taxon>
        <taxon>Ecdysozoa</taxon>
        <taxon>Arthropoda</taxon>
        <taxon>Chelicerata</taxon>
        <taxon>Arachnida</taxon>
        <taxon>Acari</taxon>
        <taxon>Parasitiformes</taxon>
        <taxon>Ixodida</taxon>
        <taxon>Ixodoidea</taxon>
        <taxon>Ixodidae</taxon>
        <taxon>Rhipicephalinae</taxon>
        <taxon>Dermacentor</taxon>
    </lineage>
</organism>
<proteinExistence type="predicted"/>
<accession>A0ACB8CRE6</accession>
<evidence type="ECO:0000313" key="1">
    <source>
        <dbReference type="EMBL" id="KAH7949719.1"/>
    </source>
</evidence>
<dbReference type="Proteomes" id="UP000821865">
    <property type="component" value="Chromosome 5"/>
</dbReference>
<sequence>MKVLVGGAGWLLYVNRRQLSSGLGDGWKRVASGSPGGRRRAIGNAEDDAAWVRDQETMTKEDICITGISGRYPQADSFSEFKEKLNAGVDFITDDEARWPRGFLGVPNRMGTIKDLSRFDASFFRVPPKQVQLMDPMLRLLLESSYEAIVDAGYDPATLRGRKIGVFVGCALSETMTLFGSDAGTIDGYISTGASLHMFSNRVSYCFDFDGPSFTVDSASSSTMTAFSLALQSLRAGDCEAAIVGGCSIILNPLTTLTLYRFGLLSRDGKSKSFDDKADGYVRSETIGAVFLQRASEARRIYAKVVNVKSNADGYKVQAITTISKAVIVMETGMIPPNLHFKNPNPRIPCLNDGSIEVISKPTPFDGGLVGVHALGFGGTNGHAILEANPGPHVNTTAREKLQLPRLVLMAGRSGDSLGQTLDRLEAEGPYPDSAYALLNRVGQPSIKQFPFRGYALIPVDGSQKPVTKVALVDVIHAVGLRPDGIVGHSLGEIAGAYADGGLSAEQAVLCGYWRGRCTDVGNLPRGLMAAVIPEPKPRGKRWVSSSVPESRWEEPISEHCSAEYFVNNLVSPVLFCEALKHVPRDAIVVEIAPHCLLLSVLRRALDSGTSIVGLMNRDVDNQSFFLGSLGKLHTLGVQLDLSALYPPVPWPVPRGTPTIGHLVSWDHSHQWAVASWKDDLNLIEGKDDITNIDIGKNEANAYLAGHRLAGKAIFPVGGHLVLAWKSLSKRRGQYMEELPVILENITVHRNIVLPETRISREPGTVRLITIVHSSGEFEVMEDGTLAASGCIRAVQGGASPIDTELPVASTEGITYELDAEDIYKDLAVRGHDYQGAFRGIMKADIQVKAGMRSSSKAFEVVASAYCANDVLRSTPCNVCKSPTIRRQTLAVLEASSYEA</sequence>
<reference evidence="1" key="1">
    <citation type="submission" date="2020-05" db="EMBL/GenBank/DDBJ databases">
        <title>Large-scale comparative analyses of tick genomes elucidate their genetic diversity and vector capacities.</title>
        <authorList>
            <person name="Jia N."/>
            <person name="Wang J."/>
            <person name="Shi W."/>
            <person name="Du L."/>
            <person name="Sun Y."/>
            <person name="Zhan W."/>
            <person name="Jiang J."/>
            <person name="Wang Q."/>
            <person name="Zhang B."/>
            <person name="Ji P."/>
            <person name="Sakyi L.B."/>
            <person name="Cui X."/>
            <person name="Yuan T."/>
            <person name="Jiang B."/>
            <person name="Yang W."/>
            <person name="Lam T.T.-Y."/>
            <person name="Chang Q."/>
            <person name="Ding S."/>
            <person name="Wang X."/>
            <person name="Zhu J."/>
            <person name="Ruan X."/>
            <person name="Zhao L."/>
            <person name="Wei J."/>
            <person name="Que T."/>
            <person name="Du C."/>
            <person name="Cheng J."/>
            <person name="Dai P."/>
            <person name="Han X."/>
            <person name="Huang E."/>
            <person name="Gao Y."/>
            <person name="Liu J."/>
            <person name="Shao H."/>
            <person name="Ye R."/>
            <person name="Li L."/>
            <person name="Wei W."/>
            <person name="Wang X."/>
            <person name="Wang C."/>
            <person name="Yang T."/>
            <person name="Huo Q."/>
            <person name="Li W."/>
            <person name="Guo W."/>
            <person name="Chen H."/>
            <person name="Zhou L."/>
            <person name="Ni X."/>
            <person name="Tian J."/>
            <person name="Zhou Y."/>
            <person name="Sheng Y."/>
            <person name="Liu T."/>
            <person name="Pan Y."/>
            <person name="Xia L."/>
            <person name="Li J."/>
            <person name="Zhao F."/>
            <person name="Cao W."/>
        </authorList>
    </citation>
    <scope>NUCLEOTIDE SEQUENCE</scope>
    <source>
        <strain evidence="1">Dsil-2018</strain>
    </source>
</reference>
<protein>
    <submittedName>
        <fullName evidence="1">Uncharacterized protein</fullName>
    </submittedName>
</protein>
<comment type="caution">
    <text evidence="1">The sequence shown here is derived from an EMBL/GenBank/DDBJ whole genome shotgun (WGS) entry which is preliminary data.</text>
</comment>